<keyword evidence="3" id="KW-1185">Reference proteome</keyword>
<gene>
    <name evidence="2" type="ORF">FMEXI_10510</name>
</gene>
<proteinExistence type="predicted"/>
<dbReference type="EMBL" id="JAAOAM010000263">
    <property type="protein sequence ID" value="KAF5536073.1"/>
    <property type="molecule type" value="Genomic_DNA"/>
</dbReference>
<name>A0A8H5IHH5_9HYPO</name>
<sequence>MCFSTALIGSSIEDESTEVNFVDSDYPLDLSAAQFPDPSILLPSSDLNPWFDSEHSTLGNAAPFSSMSHPDSSGLGIDSMPQAVNDLSSVDFSPPTAEGYLHFNYPDPLSFSVTASSNSLLSLPETQDESGDPEYNQTSEPVSDTSCPPFDESGATKSHSFYNSASDPHDSSDNMSANECLSLETMDDQKFKEYPVTRLKKNEFIENGKFLCNNAECQRTFDKNRERK</sequence>
<feature type="region of interest" description="Disordered" evidence="1">
    <location>
        <begin position="122"/>
        <end position="181"/>
    </location>
</feature>
<dbReference type="Proteomes" id="UP000522262">
    <property type="component" value="Unassembled WGS sequence"/>
</dbReference>
<feature type="compositionally biased region" description="Polar residues" evidence="1">
    <location>
        <begin position="155"/>
        <end position="166"/>
    </location>
</feature>
<organism evidence="2 3">
    <name type="scientific">Fusarium mexicanum</name>
    <dbReference type="NCBI Taxonomy" id="751941"/>
    <lineage>
        <taxon>Eukaryota</taxon>
        <taxon>Fungi</taxon>
        <taxon>Dikarya</taxon>
        <taxon>Ascomycota</taxon>
        <taxon>Pezizomycotina</taxon>
        <taxon>Sordariomycetes</taxon>
        <taxon>Hypocreomycetidae</taxon>
        <taxon>Hypocreales</taxon>
        <taxon>Nectriaceae</taxon>
        <taxon>Fusarium</taxon>
        <taxon>Fusarium fujikuroi species complex</taxon>
    </lineage>
</organism>
<accession>A0A8H5IHH5</accession>
<comment type="caution">
    <text evidence="2">The sequence shown here is derived from an EMBL/GenBank/DDBJ whole genome shotgun (WGS) entry which is preliminary data.</text>
</comment>
<reference evidence="2 3" key="1">
    <citation type="submission" date="2020-05" db="EMBL/GenBank/DDBJ databases">
        <title>Identification and distribution of gene clusters putatively required for synthesis of sphingolipid metabolism inhibitors in phylogenetically diverse species of the filamentous fungus Fusarium.</title>
        <authorList>
            <person name="Kim H.-S."/>
            <person name="Busman M."/>
            <person name="Brown D.W."/>
            <person name="Divon H."/>
            <person name="Uhlig S."/>
            <person name="Proctor R.H."/>
        </authorList>
    </citation>
    <scope>NUCLEOTIDE SEQUENCE [LARGE SCALE GENOMIC DNA]</scope>
    <source>
        <strain evidence="2 3">NRRL 53147</strain>
    </source>
</reference>
<evidence type="ECO:0000313" key="3">
    <source>
        <dbReference type="Proteomes" id="UP000522262"/>
    </source>
</evidence>
<evidence type="ECO:0000256" key="1">
    <source>
        <dbReference type="SAM" id="MobiDB-lite"/>
    </source>
</evidence>
<protein>
    <submittedName>
        <fullName evidence="2">Uncharacterized protein</fullName>
    </submittedName>
</protein>
<evidence type="ECO:0000313" key="2">
    <source>
        <dbReference type="EMBL" id="KAF5536073.1"/>
    </source>
</evidence>
<feature type="compositionally biased region" description="Polar residues" evidence="1">
    <location>
        <begin position="135"/>
        <end position="146"/>
    </location>
</feature>
<dbReference type="AlphaFoldDB" id="A0A8H5IHH5"/>